<keyword evidence="4 6" id="KW-0472">Membrane</keyword>
<dbReference type="InterPro" id="IPR050186">
    <property type="entry name" value="TPT_transporter"/>
</dbReference>
<evidence type="ECO:0000259" key="7">
    <source>
        <dbReference type="Pfam" id="PF03151"/>
    </source>
</evidence>
<feature type="region of interest" description="Disordered" evidence="5">
    <location>
        <begin position="69"/>
        <end position="90"/>
    </location>
</feature>
<evidence type="ECO:0000313" key="8">
    <source>
        <dbReference type="EMBL" id="CBJ27623.1"/>
    </source>
</evidence>
<feature type="transmembrane region" description="Helical" evidence="6">
    <location>
        <begin position="106"/>
        <end position="124"/>
    </location>
</feature>
<feature type="transmembrane region" description="Helical" evidence="6">
    <location>
        <begin position="259"/>
        <end position="280"/>
    </location>
</feature>
<sequence length="353" mass="38143">MGEESSKAMLRVTGVIAQYWVVSISLVYINKFILSEQSAPIFITWSQCIVTCVICWVCGALGEKMRETQSGATREKAEEGGHAAGKPSPDSSFLAGFPKARYDRDAAIKVLPLSMVFVLMILSNQLTLKYVEVSFYNVARSLTIVFNAIFSVMILGSVVSCRTIACLAVVITGFIVGCGGEVQLSVLGVQWGLISSVSVSLNSIYTKKALPFVMNDAWRLTFINNANACLLFIPFVIYFEGAMLREQASTGTLFSRSIVTGLVVSGVLGFLMGIVSVMQIRVTSPLTHNISGTAKAGVQSIMAFYIWDNEATVLACVGIFLVLFGSSLYTYVKITEVQKGPAKVEGGKPLLPK</sequence>
<accession>D7G6N8</accession>
<dbReference type="OMA" id="IHAVLIK"/>
<evidence type="ECO:0000256" key="4">
    <source>
        <dbReference type="ARBA" id="ARBA00023136"/>
    </source>
</evidence>
<keyword evidence="2 6" id="KW-0812">Transmembrane</keyword>
<name>D7G6N8_ECTSI</name>
<feature type="transmembrane region" description="Helical" evidence="6">
    <location>
        <begin position="144"/>
        <end position="177"/>
    </location>
</feature>
<keyword evidence="9" id="KW-1185">Reference proteome</keyword>
<feature type="compositionally biased region" description="Basic and acidic residues" evidence="5">
    <location>
        <begin position="69"/>
        <end position="81"/>
    </location>
</feature>
<dbReference type="Proteomes" id="UP000002630">
    <property type="component" value="Linkage Group LG27"/>
</dbReference>
<evidence type="ECO:0000256" key="1">
    <source>
        <dbReference type="ARBA" id="ARBA00004141"/>
    </source>
</evidence>
<dbReference type="InParanoid" id="D7G6N8"/>
<feature type="transmembrane region" description="Helical" evidence="6">
    <location>
        <begin position="217"/>
        <end position="239"/>
    </location>
</feature>
<evidence type="ECO:0000256" key="3">
    <source>
        <dbReference type="ARBA" id="ARBA00022989"/>
    </source>
</evidence>
<dbReference type="PANTHER" id="PTHR11132">
    <property type="entry name" value="SOLUTE CARRIER FAMILY 35"/>
    <property type="match status" value="1"/>
</dbReference>
<organism evidence="8 9">
    <name type="scientific">Ectocarpus siliculosus</name>
    <name type="common">Brown alga</name>
    <name type="synonym">Conferva siliculosa</name>
    <dbReference type="NCBI Taxonomy" id="2880"/>
    <lineage>
        <taxon>Eukaryota</taxon>
        <taxon>Sar</taxon>
        <taxon>Stramenopiles</taxon>
        <taxon>Ochrophyta</taxon>
        <taxon>PX clade</taxon>
        <taxon>Phaeophyceae</taxon>
        <taxon>Ectocarpales</taxon>
        <taxon>Ectocarpaceae</taxon>
        <taxon>Ectocarpus</taxon>
    </lineage>
</organism>
<feature type="transmembrane region" description="Helical" evidence="6">
    <location>
        <begin position="311"/>
        <end position="332"/>
    </location>
</feature>
<feature type="domain" description="Sugar phosphate transporter" evidence="7">
    <location>
        <begin position="12"/>
        <end position="329"/>
    </location>
</feature>
<dbReference type="GO" id="GO:0016020">
    <property type="term" value="C:membrane"/>
    <property type="evidence" value="ECO:0007669"/>
    <property type="project" value="UniProtKB-SubCell"/>
</dbReference>
<dbReference type="AlphaFoldDB" id="D7G6N8"/>
<evidence type="ECO:0000256" key="2">
    <source>
        <dbReference type="ARBA" id="ARBA00022692"/>
    </source>
</evidence>
<reference evidence="8 9" key="1">
    <citation type="journal article" date="2010" name="Nature">
        <title>The Ectocarpus genome and the independent evolution of multicellularity in brown algae.</title>
        <authorList>
            <person name="Cock J.M."/>
            <person name="Sterck L."/>
            <person name="Rouze P."/>
            <person name="Scornet D."/>
            <person name="Allen A.E."/>
            <person name="Amoutzias G."/>
            <person name="Anthouard V."/>
            <person name="Artiguenave F."/>
            <person name="Aury J.M."/>
            <person name="Badger J.H."/>
            <person name="Beszteri B."/>
            <person name="Billiau K."/>
            <person name="Bonnet E."/>
            <person name="Bothwell J.H."/>
            <person name="Bowler C."/>
            <person name="Boyen C."/>
            <person name="Brownlee C."/>
            <person name="Carrano C.J."/>
            <person name="Charrier B."/>
            <person name="Cho G.Y."/>
            <person name="Coelho S.M."/>
            <person name="Collen J."/>
            <person name="Corre E."/>
            <person name="Da Silva C."/>
            <person name="Delage L."/>
            <person name="Delaroque N."/>
            <person name="Dittami S.M."/>
            <person name="Doulbeau S."/>
            <person name="Elias M."/>
            <person name="Farnham G."/>
            <person name="Gachon C.M."/>
            <person name="Gschloessl B."/>
            <person name="Heesch S."/>
            <person name="Jabbari K."/>
            <person name="Jubin C."/>
            <person name="Kawai H."/>
            <person name="Kimura K."/>
            <person name="Kloareg B."/>
            <person name="Kupper F.C."/>
            <person name="Lang D."/>
            <person name="Le Bail A."/>
            <person name="Leblanc C."/>
            <person name="Lerouge P."/>
            <person name="Lohr M."/>
            <person name="Lopez P.J."/>
            <person name="Martens C."/>
            <person name="Maumus F."/>
            <person name="Michel G."/>
            <person name="Miranda-Saavedra D."/>
            <person name="Morales J."/>
            <person name="Moreau H."/>
            <person name="Motomura T."/>
            <person name="Nagasato C."/>
            <person name="Napoli C.A."/>
            <person name="Nelson D.R."/>
            <person name="Nyvall-Collen P."/>
            <person name="Peters A.F."/>
            <person name="Pommier C."/>
            <person name="Potin P."/>
            <person name="Poulain J."/>
            <person name="Quesneville H."/>
            <person name="Read B."/>
            <person name="Rensing S.A."/>
            <person name="Ritter A."/>
            <person name="Rousvoal S."/>
            <person name="Samanta M."/>
            <person name="Samson G."/>
            <person name="Schroeder D.C."/>
            <person name="Segurens B."/>
            <person name="Strittmatter M."/>
            <person name="Tonon T."/>
            <person name="Tregear J.W."/>
            <person name="Valentin K."/>
            <person name="von Dassow P."/>
            <person name="Yamagishi T."/>
            <person name="Van de Peer Y."/>
            <person name="Wincker P."/>
        </authorList>
    </citation>
    <scope>NUCLEOTIDE SEQUENCE [LARGE SCALE GENOMIC DNA]</scope>
    <source>
        <strain evidence="9">Ec32 / CCAP1310/4</strain>
    </source>
</reference>
<dbReference type="Pfam" id="PF03151">
    <property type="entry name" value="TPT"/>
    <property type="match status" value="1"/>
</dbReference>
<gene>
    <name evidence="8" type="ORF">Esi_0079_0060</name>
</gene>
<evidence type="ECO:0000313" key="9">
    <source>
        <dbReference type="Proteomes" id="UP000002630"/>
    </source>
</evidence>
<proteinExistence type="predicted"/>
<evidence type="ECO:0000256" key="5">
    <source>
        <dbReference type="SAM" id="MobiDB-lite"/>
    </source>
</evidence>
<dbReference type="eggNOG" id="KOG1442">
    <property type="taxonomic scope" value="Eukaryota"/>
</dbReference>
<keyword evidence="3 6" id="KW-1133">Transmembrane helix</keyword>
<dbReference type="EMBL" id="FN649752">
    <property type="protein sequence ID" value="CBJ27623.1"/>
    <property type="molecule type" value="Genomic_DNA"/>
</dbReference>
<dbReference type="EMBL" id="FN649025">
    <property type="protein sequence ID" value="CBJ27623.1"/>
    <property type="molecule type" value="Genomic_DNA"/>
</dbReference>
<evidence type="ECO:0000256" key="6">
    <source>
        <dbReference type="SAM" id="Phobius"/>
    </source>
</evidence>
<dbReference type="SUPFAM" id="SSF103481">
    <property type="entry name" value="Multidrug resistance efflux transporter EmrE"/>
    <property type="match status" value="1"/>
</dbReference>
<comment type="subcellular location">
    <subcellularLocation>
        <location evidence="1">Membrane</location>
        <topology evidence="1">Multi-pass membrane protein</topology>
    </subcellularLocation>
</comment>
<protein>
    <recommendedName>
        <fullName evidence="7">Sugar phosphate transporter domain-containing protein</fullName>
    </recommendedName>
</protein>
<dbReference type="InterPro" id="IPR037185">
    <property type="entry name" value="EmrE-like"/>
</dbReference>
<dbReference type="InterPro" id="IPR004853">
    <property type="entry name" value="Sugar_P_trans_dom"/>
</dbReference>
<feature type="transmembrane region" description="Helical" evidence="6">
    <location>
        <begin position="41"/>
        <end position="61"/>
    </location>
</feature>
<feature type="transmembrane region" description="Helical" evidence="6">
    <location>
        <begin position="12"/>
        <end position="29"/>
    </location>
</feature>
<dbReference type="OrthoDB" id="5547497at2759"/>